<gene>
    <name evidence="1" type="ORF">SAMN05660653_01403</name>
</gene>
<dbReference type="Proteomes" id="UP000198771">
    <property type="component" value="Unassembled WGS sequence"/>
</dbReference>
<keyword evidence="2" id="KW-1185">Reference proteome</keyword>
<reference evidence="1 2" key="1">
    <citation type="submission" date="2016-10" db="EMBL/GenBank/DDBJ databases">
        <authorList>
            <person name="de Groot N.N."/>
        </authorList>
    </citation>
    <scope>NUCLEOTIDE SEQUENCE [LARGE SCALE GENOMIC DNA]</scope>
    <source>
        <strain evidence="1 2">ASO4-2</strain>
    </source>
</reference>
<dbReference type="EMBL" id="FMXO01000007">
    <property type="protein sequence ID" value="SDB29261.1"/>
    <property type="molecule type" value="Genomic_DNA"/>
</dbReference>
<name>A0A1G6C8V9_9BACT</name>
<dbReference type="AlphaFoldDB" id="A0A1G6C8V9"/>
<evidence type="ECO:0000313" key="1">
    <source>
        <dbReference type="EMBL" id="SDB29261.1"/>
    </source>
</evidence>
<protein>
    <submittedName>
        <fullName evidence="1">Uncharacterized protein</fullName>
    </submittedName>
</protein>
<accession>A0A1G6C8V9</accession>
<sequence>MSRLFKNPDGKAQKKFKPEAYLVIREGLNFLQQRSQRGFFNSLLYPFTTTSAVRMASPWRS</sequence>
<proteinExistence type="predicted"/>
<evidence type="ECO:0000313" key="2">
    <source>
        <dbReference type="Proteomes" id="UP000198771"/>
    </source>
</evidence>
<organism evidence="1 2">
    <name type="scientific">Desulfonatronum thiosulfatophilum</name>
    <dbReference type="NCBI Taxonomy" id="617002"/>
    <lineage>
        <taxon>Bacteria</taxon>
        <taxon>Pseudomonadati</taxon>
        <taxon>Thermodesulfobacteriota</taxon>
        <taxon>Desulfovibrionia</taxon>
        <taxon>Desulfovibrionales</taxon>
        <taxon>Desulfonatronaceae</taxon>
        <taxon>Desulfonatronum</taxon>
    </lineage>
</organism>